<dbReference type="Proteomes" id="UP000642125">
    <property type="component" value="Unassembled WGS sequence"/>
</dbReference>
<feature type="region of interest" description="Disordered" evidence="1">
    <location>
        <begin position="39"/>
        <end position="58"/>
    </location>
</feature>
<reference evidence="2" key="1">
    <citation type="submission" date="2021-01" db="EMBL/GenBank/DDBJ databases">
        <title>Whole genome shotgun sequence of Cellulomonas pakistanensis NBRC 110800.</title>
        <authorList>
            <person name="Komaki H."/>
            <person name="Tamura T."/>
        </authorList>
    </citation>
    <scope>NUCLEOTIDE SEQUENCE</scope>
    <source>
        <strain evidence="2">NBRC 110800</strain>
    </source>
</reference>
<sequence>MIGSSPVTQSAGSLAASVLFSGVCSVMAVTLGRATDTRTAGRDGWWSGAGDATGAPADLRVRRPVAGWDRPG</sequence>
<name>A0A919U3Y7_9CELL</name>
<dbReference type="EMBL" id="BONO01000028">
    <property type="protein sequence ID" value="GIG37778.1"/>
    <property type="molecule type" value="Genomic_DNA"/>
</dbReference>
<keyword evidence="3" id="KW-1185">Reference proteome</keyword>
<comment type="caution">
    <text evidence="2">The sequence shown here is derived from an EMBL/GenBank/DDBJ whole genome shotgun (WGS) entry which is preliminary data.</text>
</comment>
<accession>A0A919U3Y7</accession>
<gene>
    <name evidence="2" type="ORF">Cpa01nite_31590</name>
</gene>
<evidence type="ECO:0000313" key="2">
    <source>
        <dbReference type="EMBL" id="GIG37778.1"/>
    </source>
</evidence>
<dbReference type="AlphaFoldDB" id="A0A919U3Y7"/>
<proteinExistence type="predicted"/>
<evidence type="ECO:0000313" key="3">
    <source>
        <dbReference type="Proteomes" id="UP000642125"/>
    </source>
</evidence>
<evidence type="ECO:0000256" key="1">
    <source>
        <dbReference type="SAM" id="MobiDB-lite"/>
    </source>
</evidence>
<organism evidence="2 3">
    <name type="scientific">Cellulomonas pakistanensis</name>
    <dbReference type="NCBI Taxonomy" id="992287"/>
    <lineage>
        <taxon>Bacteria</taxon>
        <taxon>Bacillati</taxon>
        <taxon>Actinomycetota</taxon>
        <taxon>Actinomycetes</taxon>
        <taxon>Micrococcales</taxon>
        <taxon>Cellulomonadaceae</taxon>
        <taxon>Cellulomonas</taxon>
    </lineage>
</organism>
<protein>
    <submittedName>
        <fullName evidence="2">Uncharacterized protein</fullName>
    </submittedName>
</protein>